<dbReference type="PANTHER" id="PTHR21646:SF16">
    <property type="entry name" value="U4_U6.U5 TRI-SNRNP-ASSOCIATED PROTEIN 2"/>
    <property type="match status" value="1"/>
</dbReference>
<dbReference type="InterPro" id="IPR013083">
    <property type="entry name" value="Znf_RING/FYVE/PHD"/>
</dbReference>
<dbReference type="InterPro" id="IPR028889">
    <property type="entry name" value="USP"/>
</dbReference>
<sequence length="494" mass="56175">MGGHSGKDEERCPYLSSINRSVLDFDYEKICSVTLREEHIYCCLVCGMNYQGKGKESVAYRHSLEIGHHIFINLASSSIICLPNDYEIFEHSLEDIKGYLHPRFSSSYISTSLYNASRTFDGVEFFPGFIGLSNFGGNDPLNSIILVLSQITPLRNMCLSYNLYNIEIEKTIPDQFLLSIIESIKKIYNPNNLKGKFSPYNLVKVIEKKSNGKFLFSKSSSKPTSSGSFVQSNVYTNSSYIIDPMALFTWIIYNLKKKIDKYMRKFQLSFIPDSEKGTIKSNINIINTCIQGELYINSRGHQSLGSDSSLAKHLEHNKDKSKLTENVSFNCLSLTLPSIIETTMGTSNNNQNNESSVPQIPIYQLLNSKFFSSSSSQLISRLPPYLFIHFSRFSKTNLNLEKNKTLVSFPLIDFDLSRYIHPDDIHLNTCTKYNLIASISHKGSISGGKFLTQLFHPIRNEWIEIEDTNVKTVLPQAVLLNEIYILVYKRSDIL</sequence>
<evidence type="ECO:0000259" key="6">
    <source>
        <dbReference type="PROSITE" id="PS50271"/>
    </source>
</evidence>
<accession>A0A9D5HW58</accession>
<evidence type="ECO:0000259" key="5">
    <source>
        <dbReference type="PROSITE" id="PS50235"/>
    </source>
</evidence>
<dbReference type="EMBL" id="JAPCXC010000099">
    <property type="protein sequence ID" value="KAJ1605471.1"/>
    <property type="molecule type" value="Genomic_DNA"/>
</dbReference>
<comment type="caution">
    <text evidence="7">The sequence shown here is derived from an EMBL/GenBank/DDBJ whole genome shotgun (WGS) entry which is preliminary data.</text>
</comment>
<dbReference type="Gene3D" id="3.90.70.10">
    <property type="entry name" value="Cysteine proteinases"/>
    <property type="match status" value="1"/>
</dbReference>
<dbReference type="Gene3D" id="3.30.40.10">
    <property type="entry name" value="Zinc/RING finger domain, C3HC4 (zinc finger)"/>
    <property type="match status" value="1"/>
</dbReference>
<name>A0A9D5HW58_9CRYT</name>
<evidence type="ECO:0000256" key="4">
    <source>
        <dbReference type="PROSITE-ProRule" id="PRU00502"/>
    </source>
</evidence>
<dbReference type="GO" id="GO:0004843">
    <property type="term" value="F:cysteine-type deubiquitinase activity"/>
    <property type="evidence" value="ECO:0007669"/>
    <property type="project" value="InterPro"/>
</dbReference>
<proteinExistence type="predicted"/>
<dbReference type="GO" id="GO:0008270">
    <property type="term" value="F:zinc ion binding"/>
    <property type="evidence" value="ECO:0007669"/>
    <property type="project" value="UniProtKB-KW"/>
</dbReference>
<evidence type="ECO:0000256" key="1">
    <source>
        <dbReference type="ARBA" id="ARBA00022723"/>
    </source>
</evidence>
<evidence type="ECO:0000313" key="7">
    <source>
        <dbReference type="EMBL" id="KAJ1605471.1"/>
    </source>
</evidence>
<dbReference type="Pfam" id="PF02148">
    <property type="entry name" value="zf-UBP"/>
    <property type="match status" value="1"/>
</dbReference>
<feature type="domain" description="USP" evidence="5">
    <location>
        <begin position="130"/>
        <end position="491"/>
    </location>
</feature>
<feature type="domain" description="UBP-type" evidence="6">
    <location>
        <begin position="10"/>
        <end position="107"/>
    </location>
</feature>
<dbReference type="AlphaFoldDB" id="A0A9D5HW58"/>
<dbReference type="PROSITE" id="PS50235">
    <property type="entry name" value="USP_3"/>
    <property type="match status" value="1"/>
</dbReference>
<dbReference type="PANTHER" id="PTHR21646">
    <property type="entry name" value="UBIQUITIN CARBOXYL-TERMINAL HYDROLASE"/>
    <property type="match status" value="1"/>
</dbReference>
<organism evidence="7">
    <name type="scientific">Cryptosporidium canis</name>
    <dbReference type="NCBI Taxonomy" id="195482"/>
    <lineage>
        <taxon>Eukaryota</taxon>
        <taxon>Sar</taxon>
        <taxon>Alveolata</taxon>
        <taxon>Apicomplexa</taxon>
        <taxon>Conoidasida</taxon>
        <taxon>Coccidia</taxon>
        <taxon>Eucoccidiorida</taxon>
        <taxon>Eimeriorina</taxon>
        <taxon>Cryptosporidiidae</taxon>
        <taxon>Cryptosporidium</taxon>
    </lineage>
</organism>
<keyword evidence="1" id="KW-0479">Metal-binding</keyword>
<dbReference type="PROSITE" id="PS50271">
    <property type="entry name" value="ZF_UBP"/>
    <property type="match status" value="1"/>
</dbReference>
<dbReference type="SMART" id="SM00290">
    <property type="entry name" value="ZnF_UBP"/>
    <property type="match status" value="1"/>
</dbReference>
<dbReference type="OrthoDB" id="10263353at2759"/>
<keyword evidence="2 4" id="KW-0863">Zinc-finger</keyword>
<keyword evidence="3" id="KW-0862">Zinc</keyword>
<dbReference type="Pfam" id="PF00443">
    <property type="entry name" value="UCH"/>
    <property type="match status" value="1"/>
</dbReference>
<protein>
    <submittedName>
        <fullName evidence="7">SnRNP assembly defective 1 like ubiquitin C-terminal hydrolase</fullName>
    </submittedName>
</protein>
<dbReference type="SUPFAM" id="SSF57850">
    <property type="entry name" value="RING/U-box"/>
    <property type="match status" value="1"/>
</dbReference>
<dbReference type="GO" id="GO:0016579">
    <property type="term" value="P:protein deubiquitination"/>
    <property type="evidence" value="ECO:0007669"/>
    <property type="project" value="InterPro"/>
</dbReference>
<dbReference type="SUPFAM" id="SSF54001">
    <property type="entry name" value="Cysteine proteinases"/>
    <property type="match status" value="1"/>
</dbReference>
<reference evidence="7" key="1">
    <citation type="submission" date="2022-10" db="EMBL/GenBank/DDBJ databases">
        <title>Adaptive evolution leads to modifications in subtelomeric GC content in a zoonotic Cryptosporidium species.</title>
        <authorList>
            <person name="Li J."/>
            <person name="Feng Y."/>
            <person name="Xiao L."/>
        </authorList>
    </citation>
    <scope>NUCLEOTIDE SEQUENCE</scope>
    <source>
        <strain evidence="7">33844</strain>
    </source>
</reference>
<dbReference type="InterPro" id="IPR050185">
    <property type="entry name" value="Ub_carboxyl-term_hydrolase"/>
</dbReference>
<keyword evidence="7" id="KW-0378">Hydrolase</keyword>
<gene>
    <name evidence="7" type="ORF">OJ253_3147</name>
</gene>
<dbReference type="InterPro" id="IPR038765">
    <property type="entry name" value="Papain-like_cys_pep_sf"/>
</dbReference>
<evidence type="ECO:0000256" key="3">
    <source>
        <dbReference type="ARBA" id="ARBA00022833"/>
    </source>
</evidence>
<dbReference type="Proteomes" id="UP001067231">
    <property type="component" value="Unassembled WGS sequence"/>
</dbReference>
<evidence type="ECO:0000256" key="2">
    <source>
        <dbReference type="ARBA" id="ARBA00022771"/>
    </source>
</evidence>
<dbReference type="InterPro" id="IPR001394">
    <property type="entry name" value="Peptidase_C19_UCH"/>
</dbReference>
<dbReference type="InterPro" id="IPR001607">
    <property type="entry name" value="Znf_UBP"/>
</dbReference>